<comment type="caution">
    <text evidence="4">The sequence shown here is derived from an EMBL/GenBank/DDBJ whole genome shotgun (WGS) entry which is preliminary data.</text>
</comment>
<dbReference type="SUPFAM" id="SSF51735">
    <property type="entry name" value="NAD(P)-binding Rossmann-fold domains"/>
    <property type="match status" value="1"/>
</dbReference>
<sequence length="350" mass="38113">MATYQEFNKFTNASEVAAKFPKQIANKTILITGVSPNGLGQSTAEALAAHEPARLILAGRTQSKVQAVIDHISSAYPAVDCRYLELDLSSLTSVKNAALQINSSKDIPEVDIVICNAGVMWIQDHQQSPDNIEMQFATNHVGHFLFVNLILPKLIAAASHSPAGAVRVINLSSDGHRFSPVRFSDANFTKEQKKLPENERANLAVMGAYGLGTDGIYNPVVAYGQSKTANVLFSLELSNRLFKRYGIKSYALHPGGINTELWRHTEDAFVQALVEAQKAAGVEFKTLEQGSSTTLVAALDPHLPAPTPEGDNLYLNDCQFYPAEAWARTAENAERLWALSESLVGQEFSV</sequence>
<keyword evidence="5" id="KW-1185">Reference proteome</keyword>
<evidence type="ECO:0000256" key="3">
    <source>
        <dbReference type="ARBA" id="ARBA00023002"/>
    </source>
</evidence>
<proteinExistence type="inferred from homology"/>
<protein>
    <recommendedName>
        <fullName evidence="6">NAD(P)-binding protein</fullName>
    </recommendedName>
</protein>
<dbReference type="Pfam" id="PF00106">
    <property type="entry name" value="adh_short"/>
    <property type="match status" value="1"/>
</dbReference>
<dbReference type="PANTHER" id="PTHR24320">
    <property type="entry name" value="RETINOL DEHYDROGENASE"/>
    <property type="match status" value="1"/>
</dbReference>
<dbReference type="GO" id="GO:0016491">
    <property type="term" value="F:oxidoreductase activity"/>
    <property type="evidence" value="ECO:0007669"/>
    <property type="project" value="UniProtKB-KW"/>
</dbReference>
<organism evidence="4 5">
    <name type="scientific">Knufia peltigerae</name>
    <dbReference type="NCBI Taxonomy" id="1002370"/>
    <lineage>
        <taxon>Eukaryota</taxon>
        <taxon>Fungi</taxon>
        <taxon>Dikarya</taxon>
        <taxon>Ascomycota</taxon>
        <taxon>Pezizomycotina</taxon>
        <taxon>Eurotiomycetes</taxon>
        <taxon>Chaetothyriomycetidae</taxon>
        <taxon>Chaetothyriales</taxon>
        <taxon>Trichomeriaceae</taxon>
        <taxon>Knufia</taxon>
    </lineage>
</organism>
<dbReference type="Gene3D" id="3.40.50.720">
    <property type="entry name" value="NAD(P)-binding Rossmann-like Domain"/>
    <property type="match status" value="1"/>
</dbReference>
<dbReference type="AlphaFoldDB" id="A0AA38Y4J1"/>
<evidence type="ECO:0008006" key="6">
    <source>
        <dbReference type="Google" id="ProtNLM"/>
    </source>
</evidence>
<keyword evidence="3" id="KW-0560">Oxidoreductase</keyword>
<evidence type="ECO:0000313" key="4">
    <source>
        <dbReference type="EMBL" id="KAJ9635026.1"/>
    </source>
</evidence>
<comment type="similarity">
    <text evidence="1">Belongs to the short-chain dehydrogenases/reductases (SDR) family.</text>
</comment>
<dbReference type="InterPro" id="IPR002347">
    <property type="entry name" value="SDR_fam"/>
</dbReference>
<evidence type="ECO:0000256" key="2">
    <source>
        <dbReference type="ARBA" id="ARBA00022857"/>
    </source>
</evidence>
<dbReference type="InterPro" id="IPR036291">
    <property type="entry name" value="NAD(P)-bd_dom_sf"/>
</dbReference>
<evidence type="ECO:0000256" key="1">
    <source>
        <dbReference type="ARBA" id="ARBA00006484"/>
    </source>
</evidence>
<dbReference type="PRINTS" id="PR00081">
    <property type="entry name" value="GDHRDH"/>
</dbReference>
<evidence type="ECO:0000313" key="5">
    <source>
        <dbReference type="Proteomes" id="UP001172681"/>
    </source>
</evidence>
<name>A0AA38Y4J1_9EURO</name>
<accession>A0AA38Y4J1</accession>
<keyword evidence="2" id="KW-0521">NADP</keyword>
<dbReference type="PANTHER" id="PTHR24320:SF283">
    <property type="entry name" value="RETINOL DEHYDROGENASE 11"/>
    <property type="match status" value="1"/>
</dbReference>
<reference evidence="4" key="1">
    <citation type="submission" date="2022-10" db="EMBL/GenBank/DDBJ databases">
        <title>Culturing micro-colonial fungi from biological soil crusts in the Mojave desert and describing Neophaeococcomyces mojavensis, and introducing the new genera and species Taxawa tesnikishii.</title>
        <authorList>
            <person name="Kurbessoian T."/>
            <person name="Stajich J.E."/>
        </authorList>
    </citation>
    <scope>NUCLEOTIDE SEQUENCE</scope>
    <source>
        <strain evidence="4">TK_35</strain>
    </source>
</reference>
<dbReference type="EMBL" id="JAPDRN010000035">
    <property type="protein sequence ID" value="KAJ9635026.1"/>
    <property type="molecule type" value="Genomic_DNA"/>
</dbReference>
<gene>
    <name evidence="4" type="ORF">H2204_005981</name>
</gene>
<dbReference type="Proteomes" id="UP001172681">
    <property type="component" value="Unassembled WGS sequence"/>
</dbReference>